<feature type="transmembrane region" description="Helical" evidence="1">
    <location>
        <begin position="128"/>
        <end position="151"/>
    </location>
</feature>
<keyword evidence="3" id="KW-1185">Reference proteome</keyword>
<name>A0A848ED89_9PROT</name>
<keyword evidence="1" id="KW-1133">Transmembrane helix</keyword>
<keyword evidence="1" id="KW-0472">Membrane</keyword>
<protein>
    <submittedName>
        <fullName evidence="2">Uncharacterized protein</fullName>
    </submittedName>
</protein>
<feature type="transmembrane region" description="Helical" evidence="1">
    <location>
        <begin position="66"/>
        <end position="83"/>
    </location>
</feature>
<dbReference type="Proteomes" id="UP000548582">
    <property type="component" value="Unassembled WGS sequence"/>
</dbReference>
<feature type="transmembrane region" description="Helical" evidence="1">
    <location>
        <begin position="95"/>
        <end position="116"/>
    </location>
</feature>
<dbReference type="EMBL" id="JABBKX010000002">
    <property type="protein sequence ID" value="NMJ41477.1"/>
    <property type="molecule type" value="Genomic_DNA"/>
</dbReference>
<evidence type="ECO:0000313" key="2">
    <source>
        <dbReference type="EMBL" id="NMJ41477.1"/>
    </source>
</evidence>
<evidence type="ECO:0000313" key="3">
    <source>
        <dbReference type="Proteomes" id="UP000548582"/>
    </source>
</evidence>
<keyword evidence="1" id="KW-0812">Transmembrane</keyword>
<comment type="caution">
    <text evidence="2">The sequence shown here is derived from an EMBL/GenBank/DDBJ whole genome shotgun (WGS) entry which is preliminary data.</text>
</comment>
<sequence length="227" mass="24079">MIAVAGPADPVALHGQNGAVGGLRRFGAGFDDTNRGRSSGMSEGDAAGHGRLGKAKEFVVDEFRRFMVSFLYIWVLLGMFTMHEEIALRSHGDVALWPHGFAAVNALVLGKVALVVEDLRLGHRIKPTPLIWPIVLESLILAVLFIAMHVLEHVIGGWIHGESLAASVPAIGGGGFLGLFFSATSFFAAMLPFCGFRIIANAIGMERVWGLLFGAPAGDAESGPSMT</sequence>
<proteinExistence type="predicted"/>
<gene>
    <name evidence="2" type="ORF">GWK16_09515</name>
</gene>
<feature type="transmembrane region" description="Helical" evidence="1">
    <location>
        <begin position="171"/>
        <end position="199"/>
    </location>
</feature>
<accession>A0A848ED89</accession>
<dbReference type="RefSeq" id="WP_170053670.1">
    <property type="nucleotide sequence ID" value="NZ_JABBKX010000002.1"/>
</dbReference>
<evidence type="ECO:0000256" key="1">
    <source>
        <dbReference type="SAM" id="Phobius"/>
    </source>
</evidence>
<organism evidence="2 3">
    <name type="scientific">Neoroseomonas marina</name>
    <dbReference type="NCBI Taxonomy" id="1232220"/>
    <lineage>
        <taxon>Bacteria</taxon>
        <taxon>Pseudomonadati</taxon>
        <taxon>Pseudomonadota</taxon>
        <taxon>Alphaproteobacteria</taxon>
        <taxon>Acetobacterales</taxon>
        <taxon>Acetobacteraceae</taxon>
        <taxon>Neoroseomonas</taxon>
    </lineage>
</organism>
<reference evidence="2 3" key="1">
    <citation type="submission" date="2020-03" db="EMBL/GenBank/DDBJ databases">
        <authorList>
            <person name="Sun Q."/>
        </authorList>
    </citation>
    <scope>NUCLEOTIDE SEQUENCE [LARGE SCALE GENOMIC DNA]</scope>
    <source>
        <strain evidence="2 3">JC162</strain>
    </source>
</reference>
<dbReference type="AlphaFoldDB" id="A0A848ED89"/>